<dbReference type="Proteomes" id="UP000014680">
    <property type="component" value="Unassembled WGS sequence"/>
</dbReference>
<evidence type="ECO:0000256" key="3">
    <source>
        <dbReference type="ARBA" id="ARBA00022694"/>
    </source>
</evidence>
<dbReference type="PANTHER" id="PTHR21568">
    <property type="entry name" value="TRNA PSEUDOURIDINE SYNTHASE PUS10"/>
    <property type="match status" value="1"/>
</dbReference>
<dbReference type="VEuPathDB" id="AmoebaDB:EIN_315270"/>
<feature type="domain" description="Pus10 N-terminal eukaryotes" evidence="5">
    <location>
        <begin position="61"/>
        <end position="213"/>
    </location>
</feature>
<dbReference type="RefSeq" id="XP_004253699.1">
    <property type="nucleotide sequence ID" value="XM_004253651.1"/>
</dbReference>
<dbReference type="FunFam" id="3.30.70.2510:FF:000001">
    <property type="entry name" value="tRNA pseudouridine synthase Pus10"/>
    <property type="match status" value="1"/>
</dbReference>
<dbReference type="GO" id="GO:0031119">
    <property type="term" value="P:tRNA pseudouridine synthesis"/>
    <property type="evidence" value="ECO:0007669"/>
    <property type="project" value="TreeGrafter"/>
</dbReference>
<protein>
    <recommendedName>
        <fullName evidence="2">tRNA pseudouridine(55) synthase</fullName>
        <ecNumber evidence="2">5.4.99.25</ecNumber>
    </recommendedName>
</protein>
<dbReference type="Pfam" id="PF21238">
    <property type="entry name" value="Pus10_C"/>
    <property type="match status" value="1"/>
</dbReference>
<proteinExistence type="inferred from homology"/>
<dbReference type="OMA" id="TYQAICC"/>
<evidence type="ECO:0000313" key="7">
    <source>
        <dbReference type="EMBL" id="ELP86928.1"/>
    </source>
</evidence>
<dbReference type="Pfam" id="PF21237">
    <property type="entry name" value="Pus10_N_euk"/>
    <property type="match status" value="1"/>
</dbReference>
<evidence type="ECO:0000256" key="1">
    <source>
        <dbReference type="ARBA" id="ARBA00009652"/>
    </source>
</evidence>
<dbReference type="InterPro" id="IPR048741">
    <property type="entry name" value="Pus10-like_C"/>
</dbReference>
<name>A0A0A1U2P4_ENTIV</name>
<dbReference type="GO" id="GO:0003723">
    <property type="term" value="F:RNA binding"/>
    <property type="evidence" value="ECO:0007669"/>
    <property type="project" value="InterPro"/>
</dbReference>
<organism evidence="7 8">
    <name type="scientific">Entamoeba invadens IP1</name>
    <dbReference type="NCBI Taxonomy" id="370355"/>
    <lineage>
        <taxon>Eukaryota</taxon>
        <taxon>Amoebozoa</taxon>
        <taxon>Evosea</taxon>
        <taxon>Archamoebae</taxon>
        <taxon>Mastigamoebida</taxon>
        <taxon>Entamoebidae</taxon>
        <taxon>Entamoeba</taxon>
    </lineage>
</organism>
<gene>
    <name evidence="7" type="ORF">EIN_315270</name>
</gene>
<dbReference type="EC" id="5.4.99.25" evidence="2"/>
<feature type="domain" description="Pus10-like C-terminal" evidence="6">
    <location>
        <begin position="231"/>
        <end position="435"/>
    </location>
</feature>
<dbReference type="InterPro" id="IPR048742">
    <property type="entry name" value="Pus10_N_euk"/>
</dbReference>
<reference evidence="7 8" key="1">
    <citation type="submission" date="2012-10" db="EMBL/GenBank/DDBJ databases">
        <authorList>
            <person name="Zafar N."/>
            <person name="Inman J."/>
            <person name="Hall N."/>
            <person name="Lorenzi H."/>
            <person name="Caler E."/>
        </authorList>
    </citation>
    <scope>NUCLEOTIDE SEQUENCE [LARGE SCALE GENOMIC DNA]</scope>
    <source>
        <strain evidence="7 8">IP1</strain>
    </source>
</reference>
<evidence type="ECO:0000256" key="4">
    <source>
        <dbReference type="ARBA" id="ARBA00023235"/>
    </source>
</evidence>
<feature type="non-terminal residue" evidence="7">
    <location>
        <position position="435"/>
    </location>
</feature>
<dbReference type="SUPFAM" id="SSF55120">
    <property type="entry name" value="Pseudouridine synthase"/>
    <property type="match status" value="1"/>
</dbReference>
<dbReference type="EMBL" id="KB206890">
    <property type="protein sequence ID" value="ELP86928.1"/>
    <property type="molecule type" value="Genomic_DNA"/>
</dbReference>
<dbReference type="PANTHER" id="PTHR21568:SF0">
    <property type="entry name" value="TRNA PSEUDOURIDINE SYNTHASE PUS10"/>
    <property type="match status" value="1"/>
</dbReference>
<evidence type="ECO:0000313" key="8">
    <source>
        <dbReference type="Proteomes" id="UP000014680"/>
    </source>
</evidence>
<dbReference type="KEGG" id="eiv:EIN_315270"/>
<dbReference type="OrthoDB" id="271937at2759"/>
<dbReference type="GeneID" id="14885917"/>
<keyword evidence="3" id="KW-0819">tRNA processing</keyword>
<dbReference type="AlphaFoldDB" id="A0A0A1U2P4"/>
<evidence type="ECO:0000256" key="2">
    <source>
        <dbReference type="ARBA" id="ARBA00012787"/>
    </source>
</evidence>
<dbReference type="Gene3D" id="3.30.70.2510">
    <property type="match status" value="1"/>
</dbReference>
<evidence type="ECO:0000259" key="5">
    <source>
        <dbReference type="Pfam" id="PF21237"/>
    </source>
</evidence>
<dbReference type="InterPro" id="IPR020103">
    <property type="entry name" value="PsdUridine_synth_cat_dom_sf"/>
</dbReference>
<evidence type="ECO:0000259" key="6">
    <source>
        <dbReference type="Pfam" id="PF21238"/>
    </source>
</evidence>
<keyword evidence="4" id="KW-0413">Isomerase</keyword>
<dbReference type="InterPro" id="IPR039894">
    <property type="entry name" value="Pus10-like"/>
</dbReference>
<sequence>MSLVDLLLDLYSEGKLCIFCCARFSFRIGEVFYSQSEDKIIQQLFETTKRQVPQTKIDTRCFVCFNMSMYLQHAGIKEEVENALKTCGHEYEGKYSISTSFPQAVFLREQALVRYITRKFPSKNYQPFRIKDTLKFILTAQLPEWKYEIEAPLKLCVEFSHKQLRDEDSKLLESVKLRKRRKDEVLTAATAQQALERMSPEEYEKHFPIPPSPMEGDNGNYRIFFERDYIYVAGRYRKYSRQLSQSQWIINGTLIHDHSISGEIGEVMKKYFKCDKYFLMASGREDVDVRMLGNGRPFVMELHNPRKVALSEEEYIQMQKEINQSPAVQVMHLQLVSNKDTEIIKNGERSKRKKYLAFIWAEQMKPLKMDNLVIHQKTPIRVLHRRSLLTRDRTIYTLKLNPIDDHFGLLELETEAGTYIKEFVHGDLGRTNPNI</sequence>
<dbReference type="Gene3D" id="3.30.70.3190">
    <property type="match status" value="1"/>
</dbReference>
<accession>A0A0A1U2P4</accession>
<dbReference type="GO" id="GO:0160148">
    <property type="term" value="F:tRNA pseudouridine(55) synthase activity"/>
    <property type="evidence" value="ECO:0007669"/>
    <property type="project" value="UniProtKB-EC"/>
</dbReference>
<keyword evidence="8" id="KW-1185">Reference proteome</keyword>
<comment type="similarity">
    <text evidence="1">Belongs to the pseudouridine synthase Pus10 family.</text>
</comment>